<dbReference type="GO" id="GO:0055085">
    <property type="term" value="P:transmembrane transport"/>
    <property type="evidence" value="ECO:0007669"/>
    <property type="project" value="UniProtKB-ARBA"/>
</dbReference>
<gene>
    <name evidence="6" type="ORF">GOEFS_124_00120</name>
</gene>
<dbReference type="EMBL" id="BAEH01000124">
    <property type="protein sequence ID" value="GAB20680.1"/>
    <property type="molecule type" value="Genomic_DNA"/>
</dbReference>
<dbReference type="OrthoDB" id="2986442at2"/>
<keyword evidence="2" id="KW-0813">Transport</keyword>
<dbReference type="PANTHER" id="PTHR43776">
    <property type="entry name" value="TRANSPORT ATP-BINDING PROTEIN"/>
    <property type="match status" value="1"/>
</dbReference>
<dbReference type="SMART" id="SM00382">
    <property type="entry name" value="AAA"/>
    <property type="match status" value="1"/>
</dbReference>
<evidence type="ECO:0000313" key="7">
    <source>
        <dbReference type="Proteomes" id="UP000035034"/>
    </source>
</evidence>
<protein>
    <submittedName>
        <fullName evidence="6">Putative ABC transporter ATP-binding protein</fullName>
    </submittedName>
</protein>
<dbReference type="InterPro" id="IPR003593">
    <property type="entry name" value="AAA+_ATPase"/>
</dbReference>
<dbReference type="GO" id="GO:0005524">
    <property type="term" value="F:ATP binding"/>
    <property type="evidence" value="ECO:0007669"/>
    <property type="project" value="UniProtKB-KW"/>
</dbReference>
<comment type="similarity">
    <text evidence="1">Belongs to the ABC transporter superfamily.</text>
</comment>
<dbReference type="GO" id="GO:0016887">
    <property type="term" value="F:ATP hydrolysis activity"/>
    <property type="evidence" value="ECO:0007669"/>
    <property type="project" value="InterPro"/>
</dbReference>
<name>H0R6H9_9ACTN</name>
<keyword evidence="7" id="KW-1185">Reference proteome</keyword>
<dbReference type="Gene3D" id="3.40.50.300">
    <property type="entry name" value="P-loop containing nucleotide triphosphate hydrolases"/>
    <property type="match status" value="1"/>
</dbReference>
<dbReference type="STRING" id="1077974.GOEFS_124_00120"/>
<evidence type="ECO:0000259" key="5">
    <source>
        <dbReference type="PROSITE" id="PS50893"/>
    </source>
</evidence>
<evidence type="ECO:0000256" key="1">
    <source>
        <dbReference type="ARBA" id="ARBA00005417"/>
    </source>
</evidence>
<dbReference type="eggNOG" id="COG1124">
    <property type="taxonomic scope" value="Bacteria"/>
</dbReference>
<dbReference type="InterPro" id="IPR017871">
    <property type="entry name" value="ABC_transporter-like_CS"/>
</dbReference>
<organism evidence="6 7">
    <name type="scientific">Gordonia effusa NBRC 100432</name>
    <dbReference type="NCBI Taxonomy" id="1077974"/>
    <lineage>
        <taxon>Bacteria</taxon>
        <taxon>Bacillati</taxon>
        <taxon>Actinomycetota</taxon>
        <taxon>Actinomycetes</taxon>
        <taxon>Mycobacteriales</taxon>
        <taxon>Gordoniaceae</taxon>
        <taxon>Gordonia</taxon>
    </lineage>
</organism>
<evidence type="ECO:0000313" key="6">
    <source>
        <dbReference type="EMBL" id="GAB20680.1"/>
    </source>
</evidence>
<dbReference type="InterPro" id="IPR027417">
    <property type="entry name" value="P-loop_NTPase"/>
</dbReference>
<evidence type="ECO:0000256" key="2">
    <source>
        <dbReference type="ARBA" id="ARBA00022448"/>
    </source>
</evidence>
<sequence>MIAARDLSISVAGRPLLSGVDLEVDAGEIVGLIGPSGSGKTTLGRVMVGLTPPDSGTVELDGNPLPRRPNGSVTMLFQSPRRSFDPRLRLRDAVRVCAKGPLAEDEWRRLCDLVELPGELLDRLPRQVSQGQLQRVSLVRALVSKPKFLVCDEPTSALDPLAAAAVMTALRRVTGDGTGLLIASHDVPLLVATCDRVLEIHDHSIVKKEASTS</sequence>
<proteinExistence type="inferred from homology"/>
<dbReference type="PANTHER" id="PTHR43776:SF7">
    <property type="entry name" value="D,D-DIPEPTIDE TRANSPORT ATP-BINDING PROTEIN DDPF-RELATED"/>
    <property type="match status" value="1"/>
</dbReference>
<dbReference type="InterPro" id="IPR003439">
    <property type="entry name" value="ABC_transporter-like_ATP-bd"/>
</dbReference>
<dbReference type="PROSITE" id="PS50893">
    <property type="entry name" value="ABC_TRANSPORTER_2"/>
    <property type="match status" value="1"/>
</dbReference>
<accession>H0R6H9</accession>
<dbReference type="Proteomes" id="UP000035034">
    <property type="component" value="Unassembled WGS sequence"/>
</dbReference>
<comment type="caution">
    <text evidence="6">The sequence shown here is derived from an EMBL/GenBank/DDBJ whole genome shotgun (WGS) entry which is preliminary data.</text>
</comment>
<dbReference type="SUPFAM" id="SSF52540">
    <property type="entry name" value="P-loop containing nucleoside triphosphate hydrolases"/>
    <property type="match status" value="1"/>
</dbReference>
<reference evidence="6 7" key="1">
    <citation type="submission" date="2011-12" db="EMBL/GenBank/DDBJ databases">
        <title>Whole genome shotgun sequence of Gordonia effusa NBRC 100432.</title>
        <authorList>
            <person name="Yoshida I."/>
            <person name="Takarada H."/>
            <person name="Hosoyama A."/>
            <person name="Tsuchikane K."/>
            <person name="Katsumata H."/>
            <person name="Yamazaki S."/>
            <person name="Fujita N."/>
        </authorList>
    </citation>
    <scope>NUCLEOTIDE SEQUENCE [LARGE SCALE GENOMIC DNA]</scope>
    <source>
        <strain evidence="6 7">NBRC 100432</strain>
    </source>
</reference>
<evidence type="ECO:0000256" key="4">
    <source>
        <dbReference type="ARBA" id="ARBA00022840"/>
    </source>
</evidence>
<dbReference type="AlphaFoldDB" id="H0R6H9"/>
<keyword evidence="3" id="KW-0547">Nucleotide-binding</keyword>
<evidence type="ECO:0000256" key="3">
    <source>
        <dbReference type="ARBA" id="ARBA00022741"/>
    </source>
</evidence>
<dbReference type="PROSITE" id="PS00211">
    <property type="entry name" value="ABC_TRANSPORTER_1"/>
    <property type="match status" value="1"/>
</dbReference>
<feature type="domain" description="ABC transporter" evidence="5">
    <location>
        <begin position="2"/>
        <end position="213"/>
    </location>
</feature>
<dbReference type="Pfam" id="PF00005">
    <property type="entry name" value="ABC_tran"/>
    <property type="match status" value="1"/>
</dbReference>
<dbReference type="InterPro" id="IPR050319">
    <property type="entry name" value="ABC_transp_ATP-bind"/>
</dbReference>
<dbReference type="RefSeq" id="WP_007320015.1">
    <property type="nucleotide sequence ID" value="NZ_BAEH01000124.1"/>
</dbReference>
<keyword evidence="4 6" id="KW-0067">ATP-binding</keyword>